<accession>A0A1F4T7G6</accession>
<dbReference type="Gene3D" id="3.10.520.10">
    <property type="entry name" value="ApbE-like domains"/>
    <property type="match status" value="1"/>
</dbReference>
<dbReference type="Proteomes" id="UP000178602">
    <property type="component" value="Unassembled WGS sequence"/>
</dbReference>
<dbReference type="AlphaFoldDB" id="A0A1F4T7G6"/>
<evidence type="ECO:0000313" key="1">
    <source>
        <dbReference type="EMBL" id="OGC28497.1"/>
    </source>
</evidence>
<name>A0A1F4T7G6_UNCSA</name>
<evidence type="ECO:0000313" key="2">
    <source>
        <dbReference type="Proteomes" id="UP000178602"/>
    </source>
</evidence>
<organism evidence="1 2">
    <name type="scientific">candidate division WOR-1 bacterium RIFOXYC12_FULL_54_18</name>
    <dbReference type="NCBI Taxonomy" id="1802584"/>
    <lineage>
        <taxon>Bacteria</taxon>
        <taxon>Bacillati</taxon>
        <taxon>Saganbacteria</taxon>
    </lineage>
</organism>
<dbReference type="InterPro" id="IPR003374">
    <property type="entry name" value="ApbE-like_sf"/>
</dbReference>
<proteinExistence type="predicted"/>
<evidence type="ECO:0008006" key="3">
    <source>
        <dbReference type="Google" id="ProtNLM"/>
    </source>
</evidence>
<gene>
    <name evidence="1" type="ORF">A3K49_05975</name>
</gene>
<comment type="caution">
    <text evidence="1">The sequence shown here is derived from an EMBL/GenBank/DDBJ whole genome shotgun (WGS) entry which is preliminary data.</text>
</comment>
<dbReference type="SUPFAM" id="SSF143631">
    <property type="entry name" value="ApbE-like"/>
    <property type="match status" value="1"/>
</dbReference>
<protein>
    <recommendedName>
        <fullName evidence="3">Thiamine biosynthesis protein ApbE</fullName>
    </recommendedName>
</protein>
<sequence>MVYQERAYRNYIKAEDLVRFELVEKETDLLIQANVNLYDKAMGSVIKHRGALEQYIETNPKFLRSLSPVWVSFGSPQIIRLMAAAAKKMKVGPMAAVAGTIAEQVGRDLLPFTNELIIENGGDIFLRLVKPRKLTVHAGSSPFSEKILVELDPQKEPFAISMTSGHSGRSVGFGKGDLVLAISRDAPLADAASTAINNVIKDPSDIESGLAIARKTKGLDGVLIIKDDQMGMLGKIKLIAA</sequence>
<reference evidence="1 2" key="1">
    <citation type="journal article" date="2016" name="Nat. Commun.">
        <title>Thousands of microbial genomes shed light on interconnected biogeochemical processes in an aquifer system.</title>
        <authorList>
            <person name="Anantharaman K."/>
            <person name="Brown C.T."/>
            <person name="Hug L.A."/>
            <person name="Sharon I."/>
            <person name="Castelle C.J."/>
            <person name="Probst A.J."/>
            <person name="Thomas B.C."/>
            <person name="Singh A."/>
            <person name="Wilkins M.J."/>
            <person name="Karaoz U."/>
            <person name="Brodie E.L."/>
            <person name="Williams K.H."/>
            <person name="Hubbard S.S."/>
            <person name="Banfield J.F."/>
        </authorList>
    </citation>
    <scope>NUCLEOTIDE SEQUENCE [LARGE SCALE GENOMIC DNA]</scope>
</reference>
<dbReference type="EMBL" id="MEUG01000001">
    <property type="protein sequence ID" value="OGC28497.1"/>
    <property type="molecule type" value="Genomic_DNA"/>
</dbReference>